<proteinExistence type="predicted"/>
<accession>A0A6B0RP96</accession>
<protein>
    <submittedName>
        <fullName evidence="1">Uncharacterized protein</fullName>
    </submittedName>
</protein>
<keyword evidence="2" id="KW-1185">Reference proteome</keyword>
<organism evidence="1 2">
    <name type="scientific">Bos mutus</name>
    <name type="common">wild yak</name>
    <dbReference type="NCBI Taxonomy" id="72004"/>
    <lineage>
        <taxon>Eukaryota</taxon>
        <taxon>Metazoa</taxon>
        <taxon>Chordata</taxon>
        <taxon>Craniata</taxon>
        <taxon>Vertebrata</taxon>
        <taxon>Euteleostomi</taxon>
        <taxon>Mammalia</taxon>
        <taxon>Eutheria</taxon>
        <taxon>Laurasiatheria</taxon>
        <taxon>Artiodactyla</taxon>
        <taxon>Ruminantia</taxon>
        <taxon>Pecora</taxon>
        <taxon>Bovidae</taxon>
        <taxon>Bovinae</taxon>
        <taxon>Bos</taxon>
    </lineage>
</organism>
<reference evidence="1" key="1">
    <citation type="submission" date="2019-10" db="EMBL/GenBank/DDBJ databases">
        <title>The sequence and de novo assembly of the wild yak genome.</title>
        <authorList>
            <person name="Liu Y."/>
        </authorList>
    </citation>
    <scope>NUCLEOTIDE SEQUENCE [LARGE SCALE GENOMIC DNA]</scope>
    <source>
        <strain evidence="1">WY2019</strain>
    </source>
</reference>
<dbReference type="EMBL" id="VBQZ03000065">
    <property type="protein sequence ID" value="MXQ90861.1"/>
    <property type="molecule type" value="Genomic_DNA"/>
</dbReference>
<dbReference type="Proteomes" id="UP000322234">
    <property type="component" value="Unassembled WGS sequence"/>
</dbReference>
<evidence type="ECO:0000313" key="2">
    <source>
        <dbReference type="Proteomes" id="UP000322234"/>
    </source>
</evidence>
<sequence>MVVAKSRLSGILTVGVQIKSHHMFQQLITWRVEQGGQIHPTPSCYFCDDNVTWHPDSDVEAAFVADLLVWTENGHKAKGLQDKNQYPSPINYAVITMACLDFRSTLFFTHHLALLETTFALRK</sequence>
<name>A0A6B0RP96_9CETA</name>
<dbReference type="AlphaFoldDB" id="A0A6B0RP96"/>
<evidence type="ECO:0000313" key="1">
    <source>
        <dbReference type="EMBL" id="MXQ90861.1"/>
    </source>
</evidence>
<gene>
    <name evidence="1" type="ORF">E5288_WYG019493</name>
</gene>
<comment type="caution">
    <text evidence="1">The sequence shown here is derived from an EMBL/GenBank/DDBJ whole genome shotgun (WGS) entry which is preliminary data.</text>
</comment>